<dbReference type="Proteomes" id="UP000177052">
    <property type="component" value="Unassembled WGS sequence"/>
</dbReference>
<evidence type="ECO:0000259" key="3">
    <source>
        <dbReference type="PROSITE" id="PS50165"/>
    </source>
</evidence>
<gene>
    <name evidence="4" type="ORF">A3F19_01250</name>
</gene>
<reference evidence="4 5" key="1">
    <citation type="journal article" date="2016" name="Nat. Commun.">
        <title>Thousands of microbial genomes shed light on interconnected biogeochemical processes in an aquifer system.</title>
        <authorList>
            <person name="Anantharaman K."/>
            <person name="Brown C.T."/>
            <person name="Hug L.A."/>
            <person name="Sharon I."/>
            <person name="Castelle C.J."/>
            <person name="Probst A.J."/>
            <person name="Thomas B.C."/>
            <person name="Singh A."/>
            <person name="Wilkins M.J."/>
            <person name="Karaoz U."/>
            <person name="Brodie E.L."/>
            <person name="Williams K.H."/>
            <person name="Hubbard S.S."/>
            <person name="Banfield J.F."/>
        </authorList>
    </citation>
    <scope>NUCLEOTIDE SEQUENCE [LARGE SCALE GENOMIC DNA]</scope>
</reference>
<dbReference type="GO" id="GO:0006289">
    <property type="term" value="P:nucleotide-excision repair"/>
    <property type="evidence" value="ECO:0007669"/>
    <property type="project" value="InterPro"/>
</dbReference>
<dbReference type="InterPro" id="IPR050066">
    <property type="entry name" value="UvrABC_protein_C"/>
</dbReference>
<dbReference type="Gene3D" id="3.30.420.340">
    <property type="entry name" value="UvrC, RNAse H endonuclease domain"/>
    <property type="match status" value="1"/>
</dbReference>
<dbReference type="InterPro" id="IPR038476">
    <property type="entry name" value="UvrC_RNase_H_dom_sf"/>
</dbReference>
<evidence type="ECO:0000259" key="1">
    <source>
        <dbReference type="PROSITE" id="PS50151"/>
    </source>
</evidence>
<dbReference type="InterPro" id="IPR001943">
    <property type="entry name" value="UVR_dom"/>
</dbReference>
<organism evidence="4 5">
    <name type="scientific">Candidatus Nomurabacteria bacterium RIFCSPHIGHO2_12_FULL_37_29</name>
    <dbReference type="NCBI Taxonomy" id="1801759"/>
    <lineage>
        <taxon>Bacteria</taxon>
        <taxon>Candidatus Nomuraibacteriota</taxon>
    </lineage>
</organism>
<feature type="domain" description="GIY-YIG" evidence="2">
    <location>
        <begin position="13"/>
        <end position="93"/>
    </location>
</feature>
<dbReference type="PANTHER" id="PTHR30562">
    <property type="entry name" value="UVRC/OXIDOREDUCTASE"/>
    <property type="match status" value="1"/>
</dbReference>
<evidence type="ECO:0000259" key="2">
    <source>
        <dbReference type="PROSITE" id="PS50164"/>
    </source>
</evidence>
<dbReference type="Gene3D" id="3.40.1440.10">
    <property type="entry name" value="GIY-YIG endonuclease"/>
    <property type="match status" value="1"/>
</dbReference>
<dbReference type="CDD" id="cd10434">
    <property type="entry name" value="GIY-YIG_UvrC_Cho"/>
    <property type="match status" value="1"/>
</dbReference>
<dbReference type="PANTHER" id="PTHR30562:SF1">
    <property type="entry name" value="UVRABC SYSTEM PROTEIN C"/>
    <property type="match status" value="1"/>
</dbReference>
<dbReference type="Pfam" id="PF01541">
    <property type="entry name" value="GIY-YIG"/>
    <property type="match status" value="1"/>
</dbReference>
<dbReference type="InterPro" id="IPR001162">
    <property type="entry name" value="UvrC_RNase_H_dom"/>
</dbReference>
<sequence length="414" mass="47932">MDKKYFKKLKPPDSPGIYFFKKGKDILYIGKATSLKDRIKSYFGKDLIETRGPVLLDMLFHANKIDWQATDSVLEALILEAELIKKNQPKYNTKEKSDKSFNYVCITKPARRGGEELPKVLIMRGKNLKKDNFSKTYGPFTNGGQLKEALKIIRPIFPFLDDKSKNYLEFYKQVFLVPDILTEQGIKQYKNNIKNLKLFFEGKKKRILQNLEKEMKEHAKKHKFEIAGEMKRQIFSLKHINDIALLKNERTKEKNSFRIEAYDIAHMGGKNMVGVMTVVEDEEALKHEYKKFSARGGYAFGGKTVLGNSKSNDVAALREVLERRLTHSEWTYPNLIVVDGAVAQMNVAENILKKMNLKIKVVAVVKDERHKPKSIMGDKEFIIKYKKDILLANSEAHRFAIAYHKNMRAKNFLR</sequence>
<dbReference type="EMBL" id="MFUJ01000020">
    <property type="protein sequence ID" value="OGI79254.1"/>
    <property type="molecule type" value="Genomic_DNA"/>
</dbReference>
<dbReference type="GO" id="GO:0009381">
    <property type="term" value="F:excinuclease ABC activity"/>
    <property type="evidence" value="ECO:0007669"/>
    <property type="project" value="InterPro"/>
</dbReference>
<dbReference type="PROSITE" id="PS50164">
    <property type="entry name" value="GIY_YIG"/>
    <property type="match status" value="1"/>
</dbReference>
<protein>
    <recommendedName>
        <fullName evidence="6">Excinuclease ABC subunit C</fullName>
    </recommendedName>
</protein>
<dbReference type="InterPro" id="IPR047296">
    <property type="entry name" value="GIY-YIG_UvrC_Cho"/>
</dbReference>
<feature type="domain" description="UVR" evidence="1">
    <location>
        <begin position="205"/>
        <end position="240"/>
    </location>
</feature>
<comment type="caution">
    <text evidence="4">The sequence shown here is derived from an EMBL/GenBank/DDBJ whole genome shotgun (WGS) entry which is preliminary data.</text>
</comment>
<proteinExistence type="predicted"/>
<dbReference type="InterPro" id="IPR036876">
    <property type="entry name" value="UVR_dom_sf"/>
</dbReference>
<feature type="domain" description="UvrC family homology region profile" evidence="3">
    <location>
        <begin position="201"/>
        <end position="352"/>
    </location>
</feature>
<dbReference type="PROSITE" id="PS50151">
    <property type="entry name" value="UVR"/>
    <property type="match status" value="1"/>
</dbReference>
<evidence type="ECO:0008006" key="6">
    <source>
        <dbReference type="Google" id="ProtNLM"/>
    </source>
</evidence>
<dbReference type="SMART" id="SM00465">
    <property type="entry name" value="GIYc"/>
    <property type="match status" value="1"/>
</dbReference>
<evidence type="ECO:0000313" key="5">
    <source>
        <dbReference type="Proteomes" id="UP000177052"/>
    </source>
</evidence>
<dbReference type="InterPro" id="IPR035901">
    <property type="entry name" value="GIY-YIG_endonuc_sf"/>
</dbReference>
<dbReference type="InterPro" id="IPR000305">
    <property type="entry name" value="GIY-YIG_endonuc"/>
</dbReference>
<dbReference type="AlphaFoldDB" id="A0A1F6WBJ3"/>
<dbReference type="Pfam" id="PF08459">
    <property type="entry name" value="UvrC_RNaseH_dom"/>
    <property type="match status" value="1"/>
</dbReference>
<accession>A0A1F6WBJ3</accession>
<dbReference type="SUPFAM" id="SSF46600">
    <property type="entry name" value="C-terminal UvrC-binding domain of UvrB"/>
    <property type="match status" value="1"/>
</dbReference>
<dbReference type="PROSITE" id="PS50165">
    <property type="entry name" value="UVRC"/>
    <property type="match status" value="1"/>
</dbReference>
<dbReference type="GO" id="GO:0009380">
    <property type="term" value="C:excinuclease repair complex"/>
    <property type="evidence" value="ECO:0007669"/>
    <property type="project" value="TreeGrafter"/>
</dbReference>
<name>A0A1F6WBJ3_9BACT</name>
<evidence type="ECO:0000313" key="4">
    <source>
        <dbReference type="EMBL" id="OGI79254.1"/>
    </source>
</evidence>
<dbReference type="SUPFAM" id="SSF82771">
    <property type="entry name" value="GIY-YIG endonuclease"/>
    <property type="match status" value="1"/>
</dbReference>